<feature type="transmembrane region" description="Helical" evidence="1">
    <location>
        <begin position="25"/>
        <end position="45"/>
    </location>
</feature>
<keyword evidence="1" id="KW-0812">Transmembrane</keyword>
<name>A0A1M6QFG0_9CLOT</name>
<proteinExistence type="predicted"/>
<sequence>MKYTFTLNNILIKPVNEYDKEKSKIPFALGVFIGTIAQLIIKYDFWF</sequence>
<evidence type="ECO:0000313" key="2">
    <source>
        <dbReference type="EMBL" id="SHK18908.1"/>
    </source>
</evidence>
<keyword evidence="1" id="KW-1133">Transmembrane helix</keyword>
<evidence type="ECO:0000313" key="3">
    <source>
        <dbReference type="Proteomes" id="UP000184310"/>
    </source>
</evidence>
<keyword evidence="3" id="KW-1185">Reference proteome</keyword>
<protein>
    <submittedName>
        <fullName evidence="2">Uncharacterized protein</fullName>
    </submittedName>
</protein>
<dbReference type="Proteomes" id="UP000184310">
    <property type="component" value="Unassembled WGS sequence"/>
</dbReference>
<keyword evidence="1" id="KW-0472">Membrane</keyword>
<dbReference type="EMBL" id="FQZB01000014">
    <property type="protein sequence ID" value="SHK18908.1"/>
    <property type="molecule type" value="Genomic_DNA"/>
</dbReference>
<evidence type="ECO:0000256" key="1">
    <source>
        <dbReference type="SAM" id="Phobius"/>
    </source>
</evidence>
<organism evidence="2 3">
    <name type="scientific">Clostridium cavendishii DSM 21758</name>
    <dbReference type="NCBI Taxonomy" id="1121302"/>
    <lineage>
        <taxon>Bacteria</taxon>
        <taxon>Bacillati</taxon>
        <taxon>Bacillota</taxon>
        <taxon>Clostridia</taxon>
        <taxon>Eubacteriales</taxon>
        <taxon>Clostridiaceae</taxon>
        <taxon>Clostridium</taxon>
    </lineage>
</organism>
<accession>A0A1M6QFG0</accession>
<gene>
    <name evidence="2" type="ORF">SAMN02745163_03386</name>
</gene>
<dbReference type="AlphaFoldDB" id="A0A1M6QFG0"/>
<reference evidence="2 3" key="1">
    <citation type="submission" date="2016-11" db="EMBL/GenBank/DDBJ databases">
        <authorList>
            <person name="Jaros S."/>
            <person name="Januszkiewicz K."/>
            <person name="Wedrychowicz H."/>
        </authorList>
    </citation>
    <scope>NUCLEOTIDE SEQUENCE [LARGE SCALE GENOMIC DNA]</scope>
    <source>
        <strain evidence="2 3">DSM 21758</strain>
    </source>
</reference>
<dbReference type="RefSeq" id="WP_159433270.1">
    <property type="nucleotide sequence ID" value="NZ_FQZB01000014.1"/>
</dbReference>